<organism evidence="1 2">
    <name type="scientific">Polaromonas naphthalenivorans (strain CJ2)</name>
    <dbReference type="NCBI Taxonomy" id="365044"/>
    <lineage>
        <taxon>Bacteria</taxon>
        <taxon>Pseudomonadati</taxon>
        <taxon>Pseudomonadota</taxon>
        <taxon>Betaproteobacteria</taxon>
        <taxon>Burkholderiales</taxon>
        <taxon>Comamonadaceae</taxon>
        <taxon>Polaromonas</taxon>
    </lineage>
</organism>
<geneLocation type="plasmid" evidence="1 2">
    <name>pPNAP01</name>
</geneLocation>
<reference evidence="2" key="1">
    <citation type="journal article" date="2009" name="Environ. Microbiol.">
        <title>The genome of Polaromonas naphthalenivorans strain CJ2, isolated from coal tar-contaminated sediment, reveals physiological and metabolic versatility and evolution through extensive horizontal gene transfer.</title>
        <authorList>
            <person name="Yagi J.M."/>
            <person name="Sims D."/>
            <person name="Brettin T."/>
            <person name="Bruce D."/>
            <person name="Madsen E.L."/>
        </authorList>
    </citation>
    <scope>NUCLEOTIDE SEQUENCE [LARGE SCALE GENOMIC DNA]</scope>
    <source>
        <strain evidence="2">CJ2</strain>
        <plasmid evidence="2">Plasmid pPNAP01</plasmid>
    </source>
</reference>
<evidence type="ECO:0000313" key="1">
    <source>
        <dbReference type="EMBL" id="ABM39502.1"/>
    </source>
</evidence>
<dbReference type="KEGG" id="pna:Pnap_4219"/>
<dbReference type="EMBL" id="CP000530">
    <property type="protein sequence ID" value="ABM39502.1"/>
    <property type="molecule type" value="Genomic_DNA"/>
</dbReference>
<dbReference type="AlphaFoldDB" id="A1VV24"/>
<proteinExistence type="predicted"/>
<sequence>MAKIVNLQVLIDGDNDEEITEFLRVALMTARPDGSSTIEILDFHVASIDQPTDELTDSIVNETYLTGQAFDSWLIYSASEAKATGEPNDGYWSYQYGWTSRDLATRFEPVARDMPHSAGNDACMIIDI</sequence>
<protein>
    <submittedName>
        <fullName evidence="1">Uncharacterized protein</fullName>
    </submittedName>
</protein>
<dbReference type="Proteomes" id="UP000000644">
    <property type="component" value="Plasmid pPNAP01"/>
</dbReference>
<gene>
    <name evidence="1" type="ordered locus">Pnap_4219</name>
</gene>
<keyword evidence="1" id="KW-0614">Plasmid</keyword>
<keyword evidence="2" id="KW-1185">Reference proteome</keyword>
<name>A1VV24_POLNA</name>
<dbReference type="OrthoDB" id="5936802at2"/>
<evidence type="ECO:0000313" key="2">
    <source>
        <dbReference type="Proteomes" id="UP000000644"/>
    </source>
</evidence>
<dbReference type="RefSeq" id="WP_011797875.1">
    <property type="nucleotide sequence ID" value="NC_008757.1"/>
</dbReference>
<dbReference type="HOGENOM" id="CLU_1933430_0_0_4"/>
<accession>A1VV24</accession>